<feature type="domain" description="Hda lid" evidence="2">
    <location>
        <begin position="177"/>
        <end position="239"/>
    </location>
</feature>
<evidence type="ECO:0000313" key="4">
    <source>
        <dbReference type="Proteomes" id="UP001564408"/>
    </source>
</evidence>
<comment type="caution">
    <text evidence="3">The sequence shown here is derived from an EMBL/GenBank/DDBJ whole genome shotgun (WGS) entry which is preliminary data.</text>
</comment>
<dbReference type="PANTHER" id="PTHR30050">
    <property type="entry name" value="CHROMOSOMAL REPLICATION INITIATOR PROTEIN DNAA"/>
    <property type="match status" value="1"/>
</dbReference>
<dbReference type="Pfam" id="PF00308">
    <property type="entry name" value="Bac_DnaA"/>
    <property type="match status" value="2"/>
</dbReference>
<feature type="domain" description="Chromosomal replication initiator protein DnaA ATPAse" evidence="1">
    <location>
        <begin position="25"/>
        <end position="78"/>
    </location>
</feature>
<dbReference type="InterPro" id="IPR055199">
    <property type="entry name" value="Hda_lid"/>
</dbReference>
<feature type="domain" description="Chromosomal replication initiator protein DnaA ATPAse" evidence="1">
    <location>
        <begin position="107"/>
        <end position="165"/>
    </location>
</feature>
<dbReference type="InterPro" id="IPR017788">
    <property type="entry name" value="Hda"/>
</dbReference>
<accession>A0ABV4BH18</accession>
<evidence type="ECO:0000313" key="3">
    <source>
        <dbReference type="EMBL" id="MEY6432627.1"/>
    </source>
</evidence>
<gene>
    <name evidence="3" type="primary">hda</name>
    <name evidence="3" type="ORF">ABC977_09440</name>
</gene>
<dbReference type="NCBIfam" id="TIGR03420">
    <property type="entry name" value="DnaA_homol_Hda"/>
    <property type="match status" value="1"/>
</dbReference>
<dbReference type="Gene3D" id="3.40.50.300">
    <property type="entry name" value="P-loop containing nucleotide triphosphate hydrolases"/>
    <property type="match status" value="1"/>
</dbReference>
<proteinExistence type="predicted"/>
<organism evidence="3 4">
    <name type="scientific">Thioalkalicoccus limnaeus</name>
    <dbReference type="NCBI Taxonomy" id="120681"/>
    <lineage>
        <taxon>Bacteria</taxon>
        <taxon>Pseudomonadati</taxon>
        <taxon>Pseudomonadota</taxon>
        <taxon>Gammaproteobacteria</taxon>
        <taxon>Chromatiales</taxon>
        <taxon>Chromatiaceae</taxon>
        <taxon>Thioalkalicoccus</taxon>
    </lineage>
</organism>
<dbReference type="EMBL" id="JBDKXB010000010">
    <property type="protein sequence ID" value="MEY6432627.1"/>
    <property type="molecule type" value="Genomic_DNA"/>
</dbReference>
<reference evidence="3 4" key="1">
    <citation type="submission" date="2024-05" db="EMBL/GenBank/DDBJ databases">
        <title>Genome Sequence and Characterization of the New Strain Purple Sulfur Bacterium of Genus Thioalkalicoccus.</title>
        <authorList>
            <person name="Bryantseva I.A."/>
            <person name="Kyndt J.A."/>
            <person name="Imhoff J.F."/>
        </authorList>
    </citation>
    <scope>NUCLEOTIDE SEQUENCE [LARGE SCALE GENOMIC DNA]</scope>
    <source>
        <strain evidence="3 4">Um2</strain>
    </source>
</reference>
<keyword evidence="4" id="KW-1185">Reference proteome</keyword>
<evidence type="ECO:0000259" key="1">
    <source>
        <dbReference type="Pfam" id="PF00308"/>
    </source>
</evidence>
<dbReference type="InterPro" id="IPR027417">
    <property type="entry name" value="P-loop_NTPase"/>
</dbReference>
<dbReference type="RefSeq" id="WP_369667012.1">
    <property type="nucleotide sequence ID" value="NZ_JBDKXB010000010.1"/>
</dbReference>
<dbReference type="SUPFAM" id="SSF52540">
    <property type="entry name" value="P-loop containing nucleoside triphosphate hydrolases"/>
    <property type="match status" value="1"/>
</dbReference>
<dbReference type="Pfam" id="PF22688">
    <property type="entry name" value="Hda_lid"/>
    <property type="match status" value="1"/>
</dbReference>
<name>A0ABV4BH18_9GAMM</name>
<protein>
    <submittedName>
        <fullName evidence="3">DnaA regulatory inactivator Hda</fullName>
    </submittedName>
</protein>
<dbReference type="Proteomes" id="UP001564408">
    <property type="component" value="Unassembled WGS sequence"/>
</dbReference>
<evidence type="ECO:0000259" key="2">
    <source>
        <dbReference type="Pfam" id="PF22688"/>
    </source>
</evidence>
<sequence>MPDLVPDAEPVPGRGQLPLPVQLRPEASFDEFVAGPNELAVAAARAFVEPGSELYLYLFGAAGTGKTHLLHAVCRAASAGRRPVSYLPLGDPGLTPAILDGLDQMWLVALDDVQRIAGDRAWERGLFGLFNRLREGKRRLLVSADCPAAELPLDLADLRSRLSWGPGFRLRALDDSDCETLLRHAARRRGLELGDSAISYIMRRSPRDVRALIAVLDDLDQASLREQRRPTVPFIRALLEGGDSDQSRR</sequence>
<dbReference type="Gene3D" id="1.10.8.60">
    <property type="match status" value="1"/>
</dbReference>
<dbReference type="PANTHER" id="PTHR30050:SF5">
    <property type="entry name" value="DNAA REGULATORY INACTIVATOR HDA"/>
    <property type="match status" value="1"/>
</dbReference>
<dbReference type="InterPro" id="IPR013317">
    <property type="entry name" value="DnaA_dom"/>
</dbReference>